<dbReference type="EMBL" id="LAZR01007677">
    <property type="protein sequence ID" value="KKM83684.1"/>
    <property type="molecule type" value="Genomic_DNA"/>
</dbReference>
<name>A0A0F9KNG2_9ZZZZ</name>
<accession>A0A0F9KNG2</accession>
<reference evidence="1" key="1">
    <citation type="journal article" date="2015" name="Nature">
        <title>Complex archaea that bridge the gap between prokaryotes and eukaryotes.</title>
        <authorList>
            <person name="Spang A."/>
            <person name="Saw J.H."/>
            <person name="Jorgensen S.L."/>
            <person name="Zaremba-Niedzwiedzka K."/>
            <person name="Martijn J."/>
            <person name="Lind A.E."/>
            <person name="van Eijk R."/>
            <person name="Schleper C."/>
            <person name="Guy L."/>
            <person name="Ettema T.J."/>
        </authorList>
    </citation>
    <scope>NUCLEOTIDE SEQUENCE</scope>
</reference>
<protein>
    <submittedName>
        <fullName evidence="1">Uncharacterized protein</fullName>
    </submittedName>
</protein>
<comment type="caution">
    <text evidence="1">The sequence shown here is derived from an EMBL/GenBank/DDBJ whole genome shotgun (WGS) entry which is preliminary data.</text>
</comment>
<proteinExistence type="predicted"/>
<dbReference type="AlphaFoldDB" id="A0A0F9KNG2"/>
<sequence>MPKRVISSCKNRHLMDMAREIADLWGTQPDQDFHFDYENRSSTESAAFQAIKALLEKDALKKEVLENIQEALIYEDKKGNNYIEWKPYKDSREFRIAINGHARR</sequence>
<organism evidence="1">
    <name type="scientific">marine sediment metagenome</name>
    <dbReference type="NCBI Taxonomy" id="412755"/>
    <lineage>
        <taxon>unclassified sequences</taxon>
        <taxon>metagenomes</taxon>
        <taxon>ecological metagenomes</taxon>
    </lineage>
</organism>
<evidence type="ECO:0000313" key="1">
    <source>
        <dbReference type="EMBL" id="KKM83684.1"/>
    </source>
</evidence>
<gene>
    <name evidence="1" type="ORF">LCGC14_1306960</name>
</gene>